<reference evidence="3" key="1">
    <citation type="submission" date="2017-02" db="UniProtKB">
        <authorList>
            <consortium name="WormBaseParasite"/>
        </authorList>
    </citation>
    <scope>IDENTIFICATION</scope>
</reference>
<reference evidence="1 2" key="2">
    <citation type="submission" date="2018-11" db="EMBL/GenBank/DDBJ databases">
        <authorList>
            <consortium name="Pathogen Informatics"/>
        </authorList>
    </citation>
    <scope>NUCLEOTIDE SEQUENCE [LARGE SCALE GENOMIC DNA]</scope>
</reference>
<evidence type="ECO:0000313" key="3">
    <source>
        <dbReference type="WBParaSite" id="TCLT_0001033301-mRNA-1"/>
    </source>
</evidence>
<organism evidence="3">
    <name type="scientific">Thelazia callipaeda</name>
    <name type="common">Oriental eyeworm</name>
    <name type="synonym">Parasitic nematode</name>
    <dbReference type="NCBI Taxonomy" id="103827"/>
    <lineage>
        <taxon>Eukaryota</taxon>
        <taxon>Metazoa</taxon>
        <taxon>Ecdysozoa</taxon>
        <taxon>Nematoda</taxon>
        <taxon>Chromadorea</taxon>
        <taxon>Rhabditida</taxon>
        <taxon>Spirurina</taxon>
        <taxon>Spiruromorpha</taxon>
        <taxon>Thelazioidea</taxon>
        <taxon>Thelaziidae</taxon>
        <taxon>Thelazia</taxon>
    </lineage>
</organism>
<sequence>MHLVVEKYQLRPDFLHSPQPIWVSFLRDSRDCVVNAIVEFLDYNFEMNGPPQYRDSDGEMVVLENKEAFEVAVDDIMQTSLKLFIMHVDGTYKHGLPKTEYSAASVGTYLIGVLQTQFASVMDENVLCEVKNDLANLVVASIGERLNEVITQHPGLVKLEQFVDEARKQKPLDLLGQEVRPEQNAVKANFSSSASNKACLEEVSKLGSRNCSKAFRLVEQSSVFSGKGLSDLSTGCEEDGIFFKQWILHRPDSPKYVNVMVAKEYSTERLEIVRSKLNVTLCGESQTVQFSVWVRSTGIGLACAIWQLYTLDEGSMIPIPEGPYLRLQIHSLFVGQPVTFSNQDESFSNVSSAEDLVEEEVTQSVENLTHSTAASDFEVVVGDDVNCLGCEN</sequence>
<dbReference type="Proteomes" id="UP000276776">
    <property type="component" value="Unassembled WGS sequence"/>
</dbReference>
<gene>
    <name evidence="1" type="ORF">TCLT_LOCUS10322</name>
</gene>
<proteinExistence type="predicted"/>
<protein>
    <submittedName>
        <fullName evidence="3">BTB/POZ domain-containing protein</fullName>
    </submittedName>
</protein>
<dbReference type="WBParaSite" id="TCLT_0001033301-mRNA-1">
    <property type="protein sequence ID" value="TCLT_0001033301-mRNA-1"/>
    <property type="gene ID" value="TCLT_0001033301"/>
</dbReference>
<evidence type="ECO:0000313" key="2">
    <source>
        <dbReference type="Proteomes" id="UP000276776"/>
    </source>
</evidence>
<keyword evidence="2" id="KW-1185">Reference proteome</keyword>
<dbReference type="OrthoDB" id="5803516at2759"/>
<evidence type="ECO:0000313" key="1">
    <source>
        <dbReference type="EMBL" id="VDN08008.1"/>
    </source>
</evidence>
<name>A0A0N5DAX1_THECL</name>
<dbReference type="AlphaFoldDB" id="A0A0N5DAX1"/>
<accession>A0A0N5DAX1</accession>
<dbReference type="OMA" id="PLTKWEN"/>
<dbReference type="EMBL" id="UYYF01005056">
    <property type="protein sequence ID" value="VDN08008.1"/>
    <property type="molecule type" value="Genomic_DNA"/>
</dbReference>